<evidence type="ECO:0000256" key="6">
    <source>
        <dbReference type="ARBA" id="ARBA00022692"/>
    </source>
</evidence>
<feature type="compositionally biased region" description="Basic and acidic residues" evidence="19">
    <location>
        <begin position="175"/>
        <end position="201"/>
    </location>
</feature>
<feature type="compositionally biased region" description="Low complexity" evidence="19">
    <location>
        <begin position="35"/>
        <end position="46"/>
    </location>
</feature>
<dbReference type="GO" id="GO:0000139">
    <property type="term" value="C:Golgi membrane"/>
    <property type="evidence" value="ECO:0007669"/>
    <property type="project" value="UniProtKB-SubCell"/>
</dbReference>
<comment type="subunit">
    <text evidence="16">Interacts with ATG16L1 (via WD repeats).</text>
</comment>
<dbReference type="InterPro" id="IPR047488">
    <property type="entry name" value="SR140_cwf21"/>
</dbReference>
<evidence type="ECO:0000256" key="4">
    <source>
        <dbReference type="ARBA" id="ARBA00009643"/>
    </source>
</evidence>
<keyword evidence="11" id="KW-0333">Golgi apparatus</keyword>
<evidence type="ECO:0000256" key="18">
    <source>
        <dbReference type="ARBA" id="ARBA00045285"/>
    </source>
</evidence>
<protein>
    <recommendedName>
        <fullName evidence="17">Transmembrane protein 59</fullName>
    </recommendedName>
</protein>
<keyword evidence="14" id="KW-0458">Lysosome</keyword>
<organism evidence="22 23">
    <name type="scientific">Clarias magur</name>
    <name type="common">Asian catfish</name>
    <name type="synonym">Macropteronotus magur</name>
    <dbReference type="NCBI Taxonomy" id="1594786"/>
    <lineage>
        <taxon>Eukaryota</taxon>
        <taxon>Metazoa</taxon>
        <taxon>Chordata</taxon>
        <taxon>Craniata</taxon>
        <taxon>Vertebrata</taxon>
        <taxon>Euteleostomi</taxon>
        <taxon>Actinopterygii</taxon>
        <taxon>Neopterygii</taxon>
        <taxon>Teleostei</taxon>
        <taxon>Ostariophysi</taxon>
        <taxon>Siluriformes</taxon>
        <taxon>Clariidae</taxon>
        <taxon>Clarias</taxon>
    </lineage>
</organism>
<evidence type="ECO:0000256" key="2">
    <source>
        <dbReference type="ARBA" id="ARBA00004352"/>
    </source>
</evidence>
<feature type="region of interest" description="Disordered" evidence="19">
    <location>
        <begin position="80"/>
        <end position="210"/>
    </location>
</feature>
<evidence type="ECO:0000256" key="5">
    <source>
        <dbReference type="ARBA" id="ARBA00022475"/>
    </source>
</evidence>
<evidence type="ECO:0000256" key="13">
    <source>
        <dbReference type="ARBA" id="ARBA00023180"/>
    </source>
</evidence>
<evidence type="ECO:0000256" key="12">
    <source>
        <dbReference type="ARBA" id="ARBA00023136"/>
    </source>
</evidence>
<keyword evidence="9 20" id="KW-1133">Transmembrane helix</keyword>
<keyword evidence="10" id="KW-0072">Autophagy</keyword>
<dbReference type="PANTHER" id="PTHR28652:SF3">
    <property type="entry name" value="TRANSMEMBRANE PROTEIN 59"/>
    <property type="match status" value="1"/>
</dbReference>
<evidence type="ECO:0000256" key="7">
    <source>
        <dbReference type="ARBA" id="ARBA00022729"/>
    </source>
</evidence>
<keyword evidence="5" id="KW-1003">Cell membrane</keyword>
<evidence type="ECO:0000256" key="10">
    <source>
        <dbReference type="ARBA" id="ARBA00023006"/>
    </source>
</evidence>
<keyword evidence="12 20" id="KW-0472">Membrane</keyword>
<comment type="function">
    <text evidence="18">Acts as a regulator of autophagy in response to S.aureus infection by promoting activation of LC3 (MAP1LC3A, MAP1LC3B or MAP1LC3C). Acts by interacting with ATG16L1, leading to promote a functional complex between LC3 and ATG16L1 and promoting LC3 lipidation and subsequent activation of autophagy. Modulates the O-glycosylation and complex N-glycosylation steps occurring during the Golgi maturation of several proteins such as APP, BACE1, SEAP or PRNP. Inhibits APP transport to the cell surface and further shedding.</text>
</comment>
<keyword evidence="8" id="KW-0967">Endosome</keyword>
<evidence type="ECO:0000259" key="21">
    <source>
        <dbReference type="SMART" id="SM01115"/>
    </source>
</evidence>
<dbReference type="Gene3D" id="6.10.140.420">
    <property type="match status" value="1"/>
</dbReference>
<dbReference type="Pfam" id="PF12280">
    <property type="entry name" value="BSMAP"/>
    <property type="match status" value="1"/>
</dbReference>
<dbReference type="GO" id="GO:0003723">
    <property type="term" value="F:RNA binding"/>
    <property type="evidence" value="ECO:0007669"/>
    <property type="project" value="InterPro"/>
</dbReference>
<dbReference type="CDD" id="cd21370">
    <property type="entry name" value="cwf21_SR140"/>
    <property type="match status" value="1"/>
</dbReference>
<dbReference type="EMBL" id="QNUK01001593">
    <property type="protein sequence ID" value="KAF5880180.1"/>
    <property type="molecule type" value="Genomic_DNA"/>
</dbReference>
<evidence type="ECO:0000313" key="22">
    <source>
        <dbReference type="EMBL" id="KAF5880180.1"/>
    </source>
</evidence>
<dbReference type="OrthoDB" id="6371519at2759"/>
<comment type="caution">
    <text evidence="22">The sequence shown here is derived from an EMBL/GenBank/DDBJ whole genome shotgun (WGS) entry which is preliminary data.</text>
</comment>
<feature type="compositionally biased region" description="Basic and acidic residues" evidence="19">
    <location>
        <begin position="14"/>
        <end position="32"/>
    </location>
</feature>
<comment type="subcellular location">
    <subcellularLocation>
        <location evidence="1">Cell membrane</location>
        <topology evidence="1">Single-pass type I membrane protein</topology>
    </subcellularLocation>
    <subcellularLocation>
        <location evidence="3">Golgi apparatus membrane</location>
        <topology evidence="3">Single-pass type I membrane protein</topology>
    </subcellularLocation>
    <subcellularLocation>
        <location evidence="15">Late endosome membrane</location>
        <topology evidence="15">Single-pass type I membrane protein</topology>
    </subcellularLocation>
    <subcellularLocation>
        <location evidence="2">Lysosome membrane</location>
        <topology evidence="2">Single-pass type I membrane protein</topology>
    </subcellularLocation>
</comment>
<keyword evidence="13" id="KW-0325">Glycoprotein</keyword>
<keyword evidence="6 20" id="KW-0812">Transmembrane</keyword>
<dbReference type="GO" id="GO:0006914">
    <property type="term" value="P:autophagy"/>
    <property type="evidence" value="ECO:0007669"/>
    <property type="project" value="UniProtKB-KW"/>
</dbReference>
<evidence type="ECO:0000256" key="17">
    <source>
        <dbReference type="ARBA" id="ARBA00039377"/>
    </source>
</evidence>
<evidence type="ECO:0000256" key="19">
    <source>
        <dbReference type="SAM" id="MobiDB-lite"/>
    </source>
</evidence>
<keyword evidence="23" id="KW-1185">Reference proteome</keyword>
<feature type="non-terminal residue" evidence="22">
    <location>
        <position position="1"/>
    </location>
</feature>
<dbReference type="GO" id="GO:0005886">
    <property type="term" value="C:plasma membrane"/>
    <property type="evidence" value="ECO:0007669"/>
    <property type="project" value="UniProtKB-SubCell"/>
</dbReference>
<feature type="compositionally biased region" description="Basic and acidic residues" evidence="19">
    <location>
        <begin position="47"/>
        <end position="67"/>
    </location>
</feature>
<dbReference type="GO" id="GO:0031902">
    <property type="term" value="C:late endosome membrane"/>
    <property type="evidence" value="ECO:0007669"/>
    <property type="project" value="UniProtKB-SubCell"/>
</dbReference>
<evidence type="ECO:0000256" key="8">
    <source>
        <dbReference type="ARBA" id="ARBA00022753"/>
    </source>
</evidence>
<feature type="non-terminal residue" evidence="22">
    <location>
        <position position="435"/>
    </location>
</feature>
<gene>
    <name evidence="22" type="ORF">DAT39_023318</name>
</gene>
<dbReference type="GO" id="GO:0010508">
    <property type="term" value="P:positive regulation of autophagy"/>
    <property type="evidence" value="ECO:0007669"/>
    <property type="project" value="TreeGrafter"/>
</dbReference>
<dbReference type="PANTHER" id="PTHR28652">
    <property type="entry name" value="TRANSMEMBRANE PROTEIN 59-LIKE PROTEIN"/>
    <property type="match status" value="1"/>
</dbReference>
<dbReference type="SMART" id="SM01115">
    <property type="entry name" value="cwf21"/>
    <property type="match status" value="1"/>
</dbReference>
<feature type="domain" description="CWF21" evidence="21">
    <location>
        <begin position="62"/>
        <end position="113"/>
    </location>
</feature>
<evidence type="ECO:0000256" key="14">
    <source>
        <dbReference type="ARBA" id="ARBA00023228"/>
    </source>
</evidence>
<feature type="transmembrane region" description="Helical" evidence="20">
    <location>
        <begin position="399"/>
        <end position="421"/>
    </location>
</feature>
<dbReference type="InterPro" id="IPR022065">
    <property type="entry name" value="Uncharacterised_TMEM59"/>
</dbReference>
<evidence type="ECO:0000256" key="15">
    <source>
        <dbReference type="ARBA" id="ARBA00037817"/>
    </source>
</evidence>
<evidence type="ECO:0000313" key="23">
    <source>
        <dbReference type="Proteomes" id="UP000727407"/>
    </source>
</evidence>
<keyword evidence="7" id="KW-0732">Signal</keyword>
<accession>A0A8J4TVW8</accession>
<reference evidence="22" key="1">
    <citation type="submission" date="2020-07" db="EMBL/GenBank/DDBJ databases">
        <title>Clarias magur genome sequencing, assembly and annotation.</title>
        <authorList>
            <person name="Kushwaha B."/>
            <person name="Kumar R."/>
            <person name="Das P."/>
            <person name="Joshi C.G."/>
            <person name="Kumar D."/>
            <person name="Nagpure N.S."/>
            <person name="Pandey M."/>
            <person name="Agarwal S."/>
            <person name="Srivastava S."/>
            <person name="Singh M."/>
            <person name="Sahoo L."/>
            <person name="Jayasankar P."/>
            <person name="Meher P.K."/>
            <person name="Koringa P.G."/>
            <person name="Iquebal M.A."/>
            <person name="Das S.P."/>
            <person name="Bit A."/>
            <person name="Patnaik S."/>
            <person name="Patel N."/>
            <person name="Shah T.M."/>
            <person name="Hinsu A."/>
            <person name="Jena J.K."/>
        </authorList>
    </citation>
    <scope>NUCLEOTIDE SEQUENCE</scope>
    <source>
        <strain evidence="22">CIFAMagur01</strain>
        <tissue evidence="22">Testis</tissue>
    </source>
</reference>
<dbReference type="GO" id="GO:0005634">
    <property type="term" value="C:nucleus"/>
    <property type="evidence" value="ECO:0007669"/>
    <property type="project" value="UniProtKB-ARBA"/>
</dbReference>
<feature type="region of interest" description="Disordered" evidence="19">
    <location>
        <begin position="1"/>
        <end position="67"/>
    </location>
</feature>
<name>A0A8J4TVW8_CLAMG</name>
<feature type="compositionally biased region" description="Basic and acidic residues" evidence="19">
    <location>
        <begin position="102"/>
        <end position="147"/>
    </location>
</feature>
<dbReference type="AlphaFoldDB" id="A0A8J4TVW8"/>
<dbReference type="Pfam" id="PF08312">
    <property type="entry name" value="cwf21"/>
    <property type="match status" value="1"/>
</dbReference>
<comment type="similarity">
    <text evidence="4">Belongs to the TMEM59 family.</text>
</comment>
<sequence>VTTSKWEVFDLPEESEKSDERKAQEDDVKETVMKSSSSEPQSQAQPAKEEHQDSKSAKLSEMSEEKRAKLREIELKVMKFQDELESGKRPKKPGQSIQEQVELYRDKLLQREKEKEVEKDKEKEKEKKDKSDMSHKEKEKDESLSNRKEKKRRHSPSPSPSRSSSARRVRSPSPRSERSDRSHTKDTSRSSYRDSPRDSSRKSSKRSASPPPVCFCHHMSLFISTCLSPLSPFVGDSEDLNQTKSECDSACNEAYDGADEQFACSLGCQGQLPIAEQRQEQLLAMMPRIHLLYPLTLVQGFWEDMMNQAHEFIASSWTFYLQADDGKVVIFQTGPQVQFVSQVDMEREELQEEPRSSDPEISEPVYREFGRSFNQQRFGAVAHDQDEYTFFSCLSRSPWLPGWILTTTLVLSVLVLIWICCATMATAADQYVPAE</sequence>
<dbReference type="Proteomes" id="UP000727407">
    <property type="component" value="Unassembled WGS sequence"/>
</dbReference>
<dbReference type="GO" id="GO:0005765">
    <property type="term" value="C:lysosomal membrane"/>
    <property type="evidence" value="ECO:0007669"/>
    <property type="project" value="UniProtKB-SubCell"/>
</dbReference>
<dbReference type="InterPro" id="IPR013170">
    <property type="entry name" value="mRNA_splic_Cwf21_dom"/>
</dbReference>
<evidence type="ECO:0000256" key="11">
    <source>
        <dbReference type="ARBA" id="ARBA00023034"/>
    </source>
</evidence>
<evidence type="ECO:0000256" key="3">
    <source>
        <dbReference type="ARBA" id="ARBA00004614"/>
    </source>
</evidence>
<proteinExistence type="inferred from homology"/>
<evidence type="ECO:0000256" key="16">
    <source>
        <dbReference type="ARBA" id="ARBA00038589"/>
    </source>
</evidence>
<evidence type="ECO:0000256" key="1">
    <source>
        <dbReference type="ARBA" id="ARBA00004251"/>
    </source>
</evidence>
<evidence type="ECO:0000256" key="9">
    <source>
        <dbReference type="ARBA" id="ARBA00022989"/>
    </source>
</evidence>
<evidence type="ECO:0000256" key="20">
    <source>
        <dbReference type="SAM" id="Phobius"/>
    </source>
</evidence>